<evidence type="ECO:0000313" key="1">
    <source>
        <dbReference type="EMBL" id="OGH68524.1"/>
    </source>
</evidence>
<organism evidence="1 2">
    <name type="scientific">Candidatus Magasanikbacteria bacterium RIFCSPHIGHO2_02_FULL_47_14</name>
    <dbReference type="NCBI Taxonomy" id="1798680"/>
    <lineage>
        <taxon>Bacteria</taxon>
        <taxon>Candidatus Magasanikiibacteriota</taxon>
    </lineage>
</organism>
<dbReference type="EMBL" id="MFQB01000013">
    <property type="protein sequence ID" value="OGH68524.1"/>
    <property type="molecule type" value="Genomic_DNA"/>
</dbReference>
<comment type="caution">
    <text evidence="1">The sequence shown here is derived from an EMBL/GenBank/DDBJ whole genome shotgun (WGS) entry which is preliminary data.</text>
</comment>
<evidence type="ECO:0000313" key="2">
    <source>
        <dbReference type="Proteomes" id="UP000176282"/>
    </source>
</evidence>
<proteinExistence type="predicted"/>
<dbReference type="AlphaFoldDB" id="A0A1F6MA72"/>
<name>A0A1F6MA72_9BACT</name>
<dbReference type="Proteomes" id="UP000176282">
    <property type="component" value="Unassembled WGS sequence"/>
</dbReference>
<reference evidence="1 2" key="1">
    <citation type="journal article" date="2016" name="Nat. Commun.">
        <title>Thousands of microbial genomes shed light on interconnected biogeochemical processes in an aquifer system.</title>
        <authorList>
            <person name="Anantharaman K."/>
            <person name="Brown C.T."/>
            <person name="Hug L.A."/>
            <person name="Sharon I."/>
            <person name="Castelle C.J."/>
            <person name="Probst A.J."/>
            <person name="Thomas B.C."/>
            <person name="Singh A."/>
            <person name="Wilkins M.J."/>
            <person name="Karaoz U."/>
            <person name="Brodie E.L."/>
            <person name="Williams K.H."/>
            <person name="Hubbard S.S."/>
            <person name="Banfield J.F."/>
        </authorList>
    </citation>
    <scope>NUCLEOTIDE SEQUENCE [LARGE SCALE GENOMIC DNA]</scope>
</reference>
<protein>
    <submittedName>
        <fullName evidence="1">Uncharacterized protein</fullName>
    </submittedName>
</protein>
<dbReference type="STRING" id="1798680.A3J66_00395"/>
<gene>
    <name evidence="1" type="ORF">A3J66_00395</name>
</gene>
<sequence length="105" mass="11950">MRGKSHFISQCPLCSHKYQKDSVRILEQEGDARLMHMTCGKCKNAVLALVVTSKAVVGSVGMMTDLTVKDVVRLREKEAVTEEELLEFHTLLKQQPQQWLQHIQS</sequence>
<accession>A0A1F6MA72</accession>